<dbReference type="AlphaFoldDB" id="A0A1D3K7C7"/>
<protein>
    <submittedName>
        <fullName evidence="1">Uncharacterized protein</fullName>
    </submittedName>
</protein>
<evidence type="ECO:0000313" key="1">
    <source>
        <dbReference type="EMBL" id="SBW84243.1"/>
    </source>
</evidence>
<accession>A0A1D3K7C7</accession>
<reference evidence="2" key="1">
    <citation type="submission" date="2016-07" db="EMBL/GenBank/DDBJ databases">
        <authorList>
            <person name="Florea S."/>
            <person name="Webb J.S."/>
            <person name="Jaromczyk J."/>
            <person name="Schardl C.L."/>
        </authorList>
    </citation>
    <scope>NUCLEOTIDE SEQUENCE [LARGE SCALE GENOMIC DNA]</scope>
    <source>
        <strain evidence="2">1YdBTEX2</strain>
    </source>
</reference>
<sequence length="272" mass="30856">MFYVVNPKGSFLAGFLPAGTRESIMFEGQMVQGEPKITKRLEGAASSSHDAWEYMCEMVSEARADGYLDTAFTASKLQVPADLHLEEFPLVLRGFYARVKTMTKDQFAAGLARLRAVHEVLSHADVQLQSYDDDKFVELRLGAQIIRFGFVPERLWEIMTTKAKELCESRGMLDDNYLLPDGRGLLHLRTRETILDVYVRAFLQGAIRAGAVIELTSDHNWRFLESNPFIAADVKHLQWYQDHPEVLSSVLKLDQTIPVRATQVFSAVDFYC</sequence>
<proteinExistence type="predicted"/>
<name>A0A1D3K7C7_PSEVE</name>
<evidence type="ECO:0000313" key="2">
    <source>
        <dbReference type="Proteomes" id="UP000245431"/>
    </source>
</evidence>
<dbReference type="EMBL" id="LT599584">
    <property type="protein sequence ID" value="SBW84243.1"/>
    <property type="molecule type" value="Genomic_DNA"/>
</dbReference>
<organism evidence="1 2">
    <name type="scientific">Pseudomonas veronii 1YdBTEX2</name>
    <dbReference type="NCBI Taxonomy" id="1295141"/>
    <lineage>
        <taxon>Bacteria</taxon>
        <taxon>Pseudomonadati</taxon>
        <taxon>Pseudomonadota</taxon>
        <taxon>Gammaproteobacteria</taxon>
        <taxon>Pseudomonadales</taxon>
        <taxon>Pseudomonadaceae</taxon>
        <taxon>Pseudomonas</taxon>
    </lineage>
</organism>
<gene>
    <name evidence="1" type="ORF">PVE_R2G0214</name>
</gene>
<dbReference type="Proteomes" id="UP000245431">
    <property type="component" value="Chromosome PVE_r2"/>
</dbReference>